<accession>A0ABX1XBN0</accession>
<comment type="similarity">
    <text evidence="5">Belongs to the creatininase superfamily.</text>
</comment>
<keyword evidence="3" id="KW-0378">Hydrolase</keyword>
<comment type="caution">
    <text evidence="6">The sequence shown here is derived from an EMBL/GenBank/DDBJ whole genome shotgun (WGS) entry which is preliminary data.</text>
</comment>
<dbReference type="EMBL" id="WHNY01000057">
    <property type="protein sequence ID" value="NOU65786.1"/>
    <property type="molecule type" value="Genomic_DNA"/>
</dbReference>
<evidence type="ECO:0000313" key="6">
    <source>
        <dbReference type="EMBL" id="NOU65786.1"/>
    </source>
</evidence>
<keyword evidence="4" id="KW-0862">Zinc</keyword>
<dbReference type="PANTHER" id="PTHR35005:SF1">
    <property type="entry name" value="2-AMINO-5-FORMYLAMINO-6-RIBOSYLAMINOPYRIMIDIN-4(3H)-ONE 5'-MONOPHOSPHATE DEFORMYLASE"/>
    <property type="match status" value="1"/>
</dbReference>
<gene>
    <name evidence="6" type="ORF">GC096_17255</name>
</gene>
<name>A0ABX1XBN0_9BACL</name>
<dbReference type="SUPFAM" id="SSF102215">
    <property type="entry name" value="Creatininase"/>
    <property type="match status" value="1"/>
</dbReference>
<keyword evidence="2" id="KW-0479">Metal-binding</keyword>
<sequence length="278" mass="30976">MFSRYEGTAWEARFLPRLSSREIAELPKEKALVILSIGAVEQHGPHLPVMTDALIGEALLTRTMEKLNADLPIWLLPPLAYGKSNEHTGFAGTISLSSSTLQHVILDIAHSLRLSGFHKLLLLNSHGGNVDLLNLVSREIRIATGMTVFYIMPHQLDSFEDILAEEEREFGIHGGDYETSLLKAIKPHWVSDAYAVKEIPDMQKYRYLTLEGKVRFAWKTADISASGVMGDATSATADKGTLFMERITDQLAQALVELCDFDIAQLNSFRTPKELHSQ</sequence>
<evidence type="ECO:0000256" key="5">
    <source>
        <dbReference type="ARBA" id="ARBA00024029"/>
    </source>
</evidence>
<dbReference type="InterPro" id="IPR024087">
    <property type="entry name" value="Creatininase-like_sf"/>
</dbReference>
<dbReference type="InterPro" id="IPR003785">
    <property type="entry name" value="Creatininase/forma_Hydrolase"/>
</dbReference>
<dbReference type="Proteomes" id="UP000653578">
    <property type="component" value="Unassembled WGS sequence"/>
</dbReference>
<dbReference type="Gene3D" id="3.40.50.10310">
    <property type="entry name" value="Creatininase"/>
    <property type="match status" value="1"/>
</dbReference>
<evidence type="ECO:0000256" key="2">
    <source>
        <dbReference type="ARBA" id="ARBA00022723"/>
    </source>
</evidence>
<dbReference type="RefSeq" id="WP_171631896.1">
    <property type="nucleotide sequence ID" value="NZ_WHNY01000057.1"/>
</dbReference>
<dbReference type="Pfam" id="PF02633">
    <property type="entry name" value="Creatininase"/>
    <property type="match status" value="1"/>
</dbReference>
<dbReference type="PANTHER" id="PTHR35005">
    <property type="entry name" value="3-DEHYDRO-SCYLLO-INOSOSE HYDROLASE"/>
    <property type="match status" value="1"/>
</dbReference>
<evidence type="ECO:0000313" key="7">
    <source>
        <dbReference type="Proteomes" id="UP000653578"/>
    </source>
</evidence>
<comment type="cofactor">
    <cofactor evidence="1">
        <name>Zn(2+)</name>
        <dbReference type="ChEBI" id="CHEBI:29105"/>
    </cofactor>
</comment>
<evidence type="ECO:0000256" key="3">
    <source>
        <dbReference type="ARBA" id="ARBA00022801"/>
    </source>
</evidence>
<evidence type="ECO:0000256" key="1">
    <source>
        <dbReference type="ARBA" id="ARBA00001947"/>
    </source>
</evidence>
<protein>
    <submittedName>
        <fullName evidence="6">Creatininase family protein</fullName>
    </submittedName>
</protein>
<reference evidence="6 7" key="1">
    <citation type="submission" date="2019-10" db="EMBL/GenBank/DDBJ databases">
        <title>Description of Paenibacillus humi sp. nov.</title>
        <authorList>
            <person name="Carlier A."/>
            <person name="Qi S."/>
        </authorList>
    </citation>
    <scope>NUCLEOTIDE SEQUENCE [LARGE SCALE GENOMIC DNA]</scope>
    <source>
        <strain evidence="6 7">LMG 31461</strain>
    </source>
</reference>
<organism evidence="6 7">
    <name type="scientific">Paenibacillus plantarum</name>
    <dbReference type="NCBI Taxonomy" id="2654975"/>
    <lineage>
        <taxon>Bacteria</taxon>
        <taxon>Bacillati</taxon>
        <taxon>Bacillota</taxon>
        <taxon>Bacilli</taxon>
        <taxon>Bacillales</taxon>
        <taxon>Paenibacillaceae</taxon>
        <taxon>Paenibacillus</taxon>
    </lineage>
</organism>
<keyword evidence="7" id="KW-1185">Reference proteome</keyword>
<proteinExistence type="inferred from homology"/>
<evidence type="ECO:0000256" key="4">
    <source>
        <dbReference type="ARBA" id="ARBA00022833"/>
    </source>
</evidence>